<reference evidence="3" key="1">
    <citation type="submission" date="2018-02" db="EMBL/GenBank/DDBJ databases">
        <authorList>
            <person name="Cohen D.B."/>
            <person name="Kent A.D."/>
        </authorList>
    </citation>
    <scope>NUCLEOTIDE SEQUENCE</scope>
</reference>
<evidence type="ECO:0000313" key="3">
    <source>
        <dbReference type="EMBL" id="SPD04679.1"/>
    </source>
</evidence>
<dbReference type="Pfam" id="PF00078">
    <property type="entry name" value="RVT_1"/>
    <property type="match status" value="1"/>
</dbReference>
<dbReference type="EMBL" id="OIVN01002558">
    <property type="protein sequence ID" value="SPD04679.1"/>
    <property type="molecule type" value="Genomic_DNA"/>
</dbReference>
<dbReference type="InterPro" id="IPR000477">
    <property type="entry name" value="RT_dom"/>
</dbReference>
<name>A0A2N9GZ76_FAGSY</name>
<evidence type="ECO:0000313" key="2">
    <source>
        <dbReference type="EMBL" id="SPD00133.1"/>
    </source>
</evidence>
<sequence length="1075" mass="122601">MQYQNEVVSRVLNFIRLAQDWELESVTSFLNLLYSSSAKGCGLAKVCWLGSSRKGFQVKSFYKALLPRDAISVPWKNIWKPMGVIFVWTIAMDCILTMENPRRRSVIVIDWCCICKASSESISHQLLHCLMGSCAFRPISLVGGVYKIIAKVLANRLRVVLPDIISESQNAFIGGRQILDSALIASECLDSRLKTGVPGVMCKLDVEKAYDHVNWNFLHYLLGRCGFSLSWQKWISSCISTARFSILINGSSEGFFEGSRGLRQGDPLSPLLFDIVMEGLSRLLDRAVLRGLVSGFSVGNSGQQLVISHLLFADDTLIFCDADPHQLYSLRSVFTWFEAVSGLKINLSKSELVPVGEVGNMDYLVDILGCQLGCVPMKYLGMPLGAGFKEKTIWNPIIEKVEKRLAGWKRLYLSKGGRVTLIKSTLSSLPTYLLSLFPMPASVVNRIEKLQRDFLWGGLGDEKRFHLLRWDKVCLPIQNGGLAIKNLRLFNQALLGKWIWRFGKERDHLWRKVIEAKYGCDRGGWCSKKVNSPYGVSLWKTISKGWDSFNRFISFEIGDGSKVSFWHDVWCGDRPLKVMYPDIFAISSSPDALVADLLSCHNDIPHWDLTFIWNIQDWESDSLMALLELLYANPRIGIGEDTICWGLAKSKGFTVSSYYKALSGTSLGSFPWKIIWKSRAPPRVAFFVWTAALGRIMTIDNLRKRHVLILDWCCMCKKAGETVDHLLLHCPFAWELWSMVFELFGVLWVMPRSIVEMLECWQGNFGKHRNYLIWRVVPHCLMWSIWRERNGRSFEDCERSLFGIQWGGLGDEFKHHLVDWNTVCLPVAQGGLGVYKVADVNKALLGKWLWRFGMEDSQLWCRVIAGKYGLEGGWKTRKSNRPRGCGLWKGIFMGWENFAKHLVFDVDMGSRVRFWHNCWCGDLPLNEVFLVLFSCATNRNGTIDNCMVQMGARRTRVWDVSFTQNFNDWEIMFVAEFFQVINSHIPSREGMAVWRWKRTSTGIFDTHSFYRALSMTSQVEPFPWRGVWGVKVPRRVVSLFGQLCGARSLLWITLGDRVCLGRMVLHVSGKWGVSA</sequence>
<dbReference type="AlphaFoldDB" id="A0A2N9GZ76"/>
<protein>
    <recommendedName>
        <fullName evidence="1">Reverse transcriptase domain-containing protein</fullName>
    </recommendedName>
</protein>
<evidence type="ECO:0000259" key="1">
    <source>
        <dbReference type="PROSITE" id="PS50878"/>
    </source>
</evidence>
<organism evidence="3">
    <name type="scientific">Fagus sylvatica</name>
    <name type="common">Beechnut</name>
    <dbReference type="NCBI Taxonomy" id="28930"/>
    <lineage>
        <taxon>Eukaryota</taxon>
        <taxon>Viridiplantae</taxon>
        <taxon>Streptophyta</taxon>
        <taxon>Embryophyta</taxon>
        <taxon>Tracheophyta</taxon>
        <taxon>Spermatophyta</taxon>
        <taxon>Magnoliopsida</taxon>
        <taxon>eudicotyledons</taxon>
        <taxon>Gunneridae</taxon>
        <taxon>Pentapetalae</taxon>
        <taxon>rosids</taxon>
        <taxon>fabids</taxon>
        <taxon>Fagales</taxon>
        <taxon>Fagaceae</taxon>
        <taxon>Fagus</taxon>
    </lineage>
</organism>
<dbReference type="EMBL" id="OIVN01002048">
    <property type="protein sequence ID" value="SPD00133.1"/>
    <property type="molecule type" value="Genomic_DNA"/>
</dbReference>
<dbReference type="InterPro" id="IPR043502">
    <property type="entry name" value="DNA/RNA_pol_sf"/>
</dbReference>
<dbReference type="CDD" id="cd01650">
    <property type="entry name" value="RT_nLTR_like"/>
    <property type="match status" value="1"/>
</dbReference>
<dbReference type="Pfam" id="PF13966">
    <property type="entry name" value="zf-RVT"/>
    <property type="match status" value="2"/>
</dbReference>
<feature type="domain" description="Reverse transcriptase" evidence="1">
    <location>
        <begin position="95"/>
        <end position="384"/>
    </location>
</feature>
<accession>A0A2N9GZ76</accession>
<proteinExistence type="predicted"/>
<gene>
    <name evidence="2" type="ORF">FSB_LOCUS28015</name>
    <name evidence="3" type="ORF">FSB_LOCUS32561</name>
</gene>
<dbReference type="InterPro" id="IPR026960">
    <property type="entry name" value="RVT-Znf"/>
</dbReference>
<dbReference type="SUPFAM" id="SSF56672">
    <property type="entry name" value="DNA/RNA polymerases"/>
    <property type="match status" value="1"/>
</dbReference>
<dbReference type="PANTHER" id="PTHR33116">
    <property type="entry name" value="REVERSE TRANSCRIPTASE ZINC-BINDING DOMAIN-CONTAINING PROTEIN-RELATED-RELATED"/>
    <property type="match status" value="1"/>
</dbReference>
<dbReference type="PANTHER" id="PTHR33116:SF78">
    <property type="entry name" value="OS12G0587133 PROTEIN"/>
    <property type="match status" value="1"/>
</dbReference>
<dbReference type="PROSITE" id="PS50878">
    <property type="entry name" value="RT_POL"/>
    <property type="match status" value="1"/>
</dbReference>